<evidence type="ECO:0000259" key="2">
    <source>
        <dbReference type="Pfam" id="PF00582"/>
    </source>
</evidence>
<dbReference type="InterPro" id="IPR006016">
    <property type="entry name" value="UspA"/>
</dbReference>
<dbReference type="AlphaFoldDB" id="A0A7T3V4X9"/>
<comment type="similarity">
    <text evidence="1">Belongs to the universal stress protein A family.</text>
</comment>
<dbReference type="InterPro" id="IPR014729">
    <property type="entry name" value="Rossmann-like_a/b/a_fold"/>
</dbReference>
<keyword evidence="4" id="KW-1185">Reference proteome</keyword>
<name>A0A7T3V4X9_9SPIR</name>
<protein>
    <submittedName>
        <fullName evidence="3">Universal stress protein</fullName>
    </submittedName>
</protein>
<dbReference type="Gene3D" id="3.40.50.620">
    <property type="entry name" value="HUPs"/>
    <property type="match status" value="1"/>
</dbReference>
<sequence length="166" mass="18175">MIKPLFQRIVVAYNGSQSSLRAVMFGIIMARQYKCSLKVVYVVDTATIRQLALSKFIVKEEGDTIAGNLQQDGDRNLSYVASLAKTKGVKIDVELRKGAVWSEIITAADEYKANLVLLGGTTGGSRTTSSLVHDVVTEQDAEIIGSAHCSVMVVREPFIEQLFKMC</sequence>
<evidence type="ECO:0000313" key="3">
    <source>
        <dbReference type="EMBL" id="QQA00355.1"/>
    </source>
</evidence>
<proteinExistence type="inferred from homology"/>
<dbReference type="Proteomes" id="UP000595224">
    <property type="component" value="Chromosome"/>
</dbReference>
<reference evidence="3 4" key="1">
    <citation type="submission" date="2020-11" db="EMBL/GenBank/DDBJ databases">
        <title>Treponema Peruensis nv. sp., first commensal Treponema isolated from human feces.</title>
        <authorList>
            <person name="Belkhou C."/>
            <person name="Raes J."/>
        </authorList>
    </citation>
    <scope>NUCLEOTIDE SEQUENCE [LARGE SCALE GENOMIC DNA]</scope>
    <source>
        <strain evidence="3 4">RCC2812</strain>
    </source>
</reference>
<dbReference type="PANTHER" id="PTHR46268">
    <property type="entry name" value="STRESS RESPONSE PROTEIN NHAX"/>
    <property type="match status" value="1"/>
</dbReference>
<gene>
    <name evidence="3" type="ORF">IWA51_08730</name>
</gene>
<evidence type="ECO:0000313" key="4">
    <source>
        <dbReference type="Proteomes" id="UP000595224"/>
    </source>
</evidence>
<dbReference type="SUPFAM" id="SSF52402">
    <property type="entry name" value="Adenine nucleotide alpha hydrolases-like"/>
    <property type="match status" value="1"/>
</dbReference>
<dbReference type="RefSeq" id="WP_177527548.1">
    <property type="nucleotide sequence ID" value="NZ_CBCSHE010000001.1"/>
</dbReference>
<dbReference type="KEGG" id="tper:IWA51_08730"/>
<feature type="domain" description="UspA" evidence="2">
    <location>
        <begin position="6"/>
        <end position="155"/>
    </location>
</feature>
<dbReference type="CDD" id="cd00293">
    <property type="entry name" value="USP-like"/>
    <property type="match status" value="1"/>
</dbReference>
<evidence type="ECO:0000256" key="1">
    <source>
        <dbReference type="ARBA" id="ARBA00008791"/>
    </source>
</evidence>
<dbReference type="PANTHER" id="PTHR46268:SF6">
    <property type="entry name" value="UNIVERSAL STRESS PROTEIN UP12"/>
    <property type="match status" value="1"/>
</dbReference>
<dbReference type="EMBL" id="CP064936">
    <property type="protein sequence ID" value="QQA00355.1"/>
    <property type="molecule type" value="Genomic_DNA"/>
</dbReference>
<organism evidence="3 4">
    <name type="scientific">Treponema peruense</name>
    <dbReference type="NCBI Taxonomy" id="2787628"/>
    <lineage>
        <taxon>Bacteria</taxon>
        <taxon>Pseudomonadati</taxon>
        <taxon>Spirochaetota</taxon>
        <taxon>Spirochaetia</taxon>
        <taxon>Spirochaetales</taxon>
        <taxon>Treponemataceae</taxon>
        <taxon>Treponema</taxon>
    </lineage>
</organism>
<accession>A0A7T3V4X9</accession>
<dbReference type="Pfam" id="PF00582">
    <property type="entry name" value="Usp"/>
    <property type="match status" value="1"/>
</dbReference>